<comment type="caution">
    <text evidence="1">The sequence shown here is derived from an EMBL/GenBank/DDBJ whole genome shotgun (WGS) entry which is preliminary data.</text>
</comment>
<keyword evidence="2" id="KW-1185">Reference proteome</keyword>
<dbReference type="Proteomes" id="UP001610861">
    <property type="component" value="Unassembled WGS sequence"/>
</dbReference>
<sequence length="322" mass="35632">MTLTLDGFAEADHELLGGLKVLLLEQGLYGTLVAGILELLPDPSTWRLTITNDIVGTVNRLSEPTEDGPYTTDRGAGYVGAITVPSPDGTFDIAMSVEGLLLTAPESASTVEEYRDYVLEVARHLSRHEAGHALLRLRNEHATAFSDAGISDLTEAWWALPLANHIEENRIEQYTATHAPSPRLQVDHLADALGHLRAELNEAKRTWSTDIRAAADRTNIAINDLIRVLAYLAPELGLDDNGRPNRPHPRPEGWNEYIEESWDAWSLTLHELKPVDTPMTALELQGILKLLCRLVVVWMDSIGVDALITEEGQSMYWTADAY</sequence>
<proteinExistence type="predicted"/>
<accession>A0ABW7QAV2</accession>
<dbReference type="RefSeq" id="WP_397556934.1">
    <property type="nucleotide sequence ID" value="NZ_JBIQWL010000004.1"/>
</dbReference>
<evidence type="ECO:0000313" key="2">
    <source>
        <dbReference type="Proteomes" id="UP001610861"/>
    </source>
</evidence>
<protein>
    <submittedName>
        <fullName evidence="1">Uncharacterized protein</fullName>
    </submittedName>
</protein>
<evidence type="ECO:0000313" key="1">
    <source>
        <dbReference type="EMBL" id="MFH8251493.1"/>
    </source>
</evidence>
<dbReference type="EMBL" id="JBIQWL010000004">
    <property type="protein sequence ID" value="MFH8251493.1"/>
    <property type="molecule type" value="Genomic_DNA"/>
</dbReference>
<name>A0ABW7QAV2_9MICO</name>
<gene>
    <name evidence="1" type="ORF">ACH3VR_14065</name>
</gene>
<reference evidence="1 2" key="1">
    <citation type="submission" date="2024-09" db="EMBL/GenBank/DDBJ databases">
        <authorList>
            <person name="Pan X."/>
        </authorList>
    </citation>
    <scope>NUCLEOTIDE SEQUENCE [LARGE SCALE GENOMIC DNA]</scope>
    <source>
        <strain evidence="1 2">B2969</strain>
    </source>
</reference>
<organism evidence="1 2">
    <name type="scientific">Microbacterium alkaliflavum</name>
    <dbReference type="NCBI Taxonomy" id="3248839"/>
    <lineage>
        <taxon>Bacteria</taxon>
        <taxon>Bacillati</taxon>
        <taxon>Actinomycetota</taxon>
        <taxon>Actinomycetes</taxon>
        <taxon>Micrococcales</taxon>
        <taxon>Microbacteriaceae</taxon>
        <taxon>Microbacterium</taxon>
    </lineage>
</organism>